<accession>A0A6L5Y0G2</accession>
<dbReference type="EMBL" id="VUMT01000019">
    <property type="protein sequence ID" value="MSS64472.1"/>
    <property type="molecule type" value="Genomic_DNA"/>
</dbReference>
<proteinExistence type="inferred from homology"/>
<dbReference type="EC" id="2.6.1.16" evidence="3 10"/>
<comment type="function">
    <text evidence="10">Catalyzes the first step in hexosamine metabolism, converting fructose-6P into glucosamine-6P using glutamine as a nitrogen source.</text>
</comment>
<feature type="initiator methionine" description="Removed" evidence="10">
    <location>
        <position position="1"/>
    </location>
</feature>
<dbReference type="SUPFAM" id="SSF56235">
    <property type="entry name" value="N-terminal nucleophile aminohydrolases (Ntn hydrolases)"/>
    <property type="match status" value="1"/>
</dbReference>
<evidence type="ECO:0000256" key="8">
    <source>
        <dbReference type="ARBA" id="ARBA00022737"/>
    </source>
</evidence>
<evidence type="ECO:0000256" key="7">
    <source>
        <dbReference type="ARBA" id="ARBA00022679"/>
    </source>
</evidence>
<dbReference type="GO" id="GO:0004360">
    <property type="term" value="F:glutamine-fructose-6-phosphate transaminase (isomerizing) activity"/>
    <property type="evidence" value="ECO:0007669"/>
    <property type="project" value="UniProtKB-UniRule"/>
</dbReference>
<dbReference type="PROSITE" id="PS51464">
    <property type="entry name" value="SIS"/>
    <property type="match status" value="2"/>
</dbReference>
<feature type="domain" description="Glutamine amidotransferase type-2" evidence="11">
    <location>
        <begin position="2"/>
        <end position="216"/>
    </location>
</feature>
<dbReference type="CDD" id="cd00714">
    <property type="entry name" value="GFAT"/>
    <property type="match status" value="1"/>
</dbReference>
<keyword evidence="14" id="KW-1185">Reference proteome</keyword>
<comment type="subcellular location">
    <subcellularLocation>
        <location evidence="2 10">Cytoplasm</location>
    </subcellularLocation>
</comment>
<evidence type="ECO:0000256" key="4">
    <source>
        <dbReference type="ARBA" id="ARBA00016090"/>
    </source>
</evidence>
<dbReference type="GO" id="GO:0005975">
    <property type="term" value="P:carbohydrate metabolic process"/>
    <property type="evidence" value="ECO:0007669"/>
    <property type="project" value="UniProtKB-UniRule"/>
</dbReference>
<evidence type="ECO:0000256" key="3">
    <source>
        <dbReference type="ARBA" id="ARBA00012916"/>
    </source>
</evidence>
<dbReference type="InterPro" id="IPR017932">
    <property type="entry name" value="GATase_2_dom"/>
</dbReference>
<dbReference type="GO" id="GO:0006002">
    <property type="term" value="P:fructose 6-phosphate metabolic process"/>
    <property type="evidence" value="ECO:0007669"/>
    <property type="project" value="TreeGrafter"/>
</dbReference>
<dbReference type="PANTHER" id="PTHR10937:SF0">
    <property type="entry name" value="GLUTAMINE--FRUCTOSE-6-PHOSPHATE TRANSAMINASE (ISOMERIZING)"/>
    <property type="match status" value="1"/>
</dbReference>
<reference evidence="13 14" key="1">
    <citation type="submission" date="2019-08" db="EMBL/GenBank/DDBJ databases">
        <title>In-depth cultivation of the pig gut microbiome towards novel bacterial diversity and tailored functional studies.</title>
        <authorList>
            <person name="Wylensek D."/>
            <person name="Hitch T.C.A."/>
            <person name="Clavel T."/>
        </authorList>
    </citation>
    <scope>NUCLEOTIDE SEQUENCE [LARGE SCALE GENOMIC DNA]</scope>
    <source>
        <strain evidence="13 14">WCA-693-APC-MOT-I</strain>
    </source>
</reference>
<dbReference type="PROSITE" id="PS51278">
    <property type="entry name" value="GATASE_TYPE_2"/>
    <property type="match status" value="1"/>
</dbReference>
<dbReference type="HAMAP" id="MF_00164">
    <property type="entry name" value="GlmS"/>
    <property type="match status" value="1"/>
</dbReference>
<gene>
    <name evidence="10 13" type="primary">glmS</name>
    <name evidence="13" type="ORF">FYJ58_11385</name>
</gene>
<dbReference type="InterPro" id="IPR046348">
    <property type="entry name" value="SIS_dom_sf"/>
</dbReference>
<comment type="subunit">
    <text evidence="10">Homodimer.</text>
</comment>
<dbReference type="Gene3D" id="3.60.20.10">
    <property type="entry name" value="Glutamine Phosphoribosylpyrophosphate, subunit 1, domain 1"/>
    <property type="match status" value="1"/>
</dbReference>
<name>A0A6L5Y0G2_9FIRM</name>
<comment type="catalytic activity">
    <reaction evidence="1 10">
        <text>D-fructose 6-phosphate + L-glutamine = D-glucosamine 6-phosphate + L-glutamate</text>
        <dbReference type="Rhea" id="RHEA:13237"/>
        <dbReference type="ChEBI" id="CHEBI:29985"/>
        <dbReference type="ChEBI" id="CHEBI:58359"/>
        <dbReference type="ChEBI" id="CHEBI:58725"/>
        <dbReference type="ChEBI" id="CHEBI:61527"/>
        <dbReference type="EC" id="2.6.1.16"/>
    </reaction>
</comment>
<evidence type="ECO:0000256" key="5">
    <source>
        <dbReference type="ARBA" id="ARBA00022490"/>
    </source>
</evidence>
<dbReference type="GO" id="GO:0097367">
    <property type="term" value="F:carbohydrate derivative binding"/>
    <property type="evidence" value="ECO:0007669"/>
    <property type="project" value="InterPro"/>
</dbReference>
<feature type="active site" description="For Fru-6P isomerization activity" evidence="10">
    <location>
        <position position="601"/>
    </location>
</feature>
<dbReference type="Proteomes" id="UP000482209">
    <property type="component" value="Unassembled WGS sequence"/>
</dbReference>
<feature type="domain" description="SIS" evidence="12">
    <location>
        <begin position="455"/>
        <end position="596"/>
    </location>
</feature>
<keyword evidence="5 10" id="KW-0963">Cytoplasm</keyword>
<dbReference type="CDD" id="cd05009">
    <property type="entry name" value="SIS_GlmS_GlmD_2"/>
    <property type="match status" value="1"/>
</dbReference>
<dbReference type="InterPro" id="IPR029055">
    <property type="entry name" value="Ntn_hydrolases_N"/>
</dbReference>
<organism evidence="13 14">
    <name type="scientific">Velocimicrobium porci</name>
    <dbReference type="NCBI Taxonomy" id="2606634"/>
    <lineage>
        <taxon>Bacteria</taxon>
        <taxon>Bacillati</taxon>
        <taxon>Bacillota</taxon>
        <taxon>Clostridia</taxon>
        <taxon>Lachnospirales</taxon>
        <taxon>Lachnospiraceae</taxon>
        <taxon>Velocimicrobium</taxon>
    </lineage>
</organism>
<keyword evidence="9" id="KW-0315">Glutamine amidotransferase</keyword>
<keyword evidence="7 10" id="KW-0808">Transferase</keyword>
<dbReference type="GO" id="GO:0006487">
    <property type="term" value="P:protein N-linked glycosylation"/>
    <property type="evidence" value="ECO:0007669"/>
    <property type="project" value="TreeGrafter"/>
</dbReference>
<dbReference type="InterPro" id="IPR035490">
    <property type="entry name" value="GlmS/FrlB_SIS"/>
</dbReference>
<dbReference type="FunFam" id="3.40.50.10490:FF:000001">
    <property type="entry name" value="Glutamine--fructose-6-phosphate aminotransferase [isomerizing]"/>
    <property type="match status" value="1"/>
</dbReference>
<dbReference type="InterPro" id="IPR035466">
    <property type="entry name" value="GlmS/AgaS_SIS"/>
</dbReference>
<evidence type="ECO:0000313" key="13">
    <source>
        <dbReference type="EMBL" id="MSS64472.1"/>
    </source>
</evidence>
<dbReference type="GO" id="GO:0005829">
    <property type="term" value="C:cytosol"/>
    <property type="evidence" value="ECO:0007669"/>
    <property type="project" value="TreeGrafter"/>
</dbReference>
<dbReference type="Gene3D" id="3.40.50.10490">
    <property type="entry name" value="Glucose-6-phosphate isomerase like protein, domain 1"/>
    <property type="match status" value="2"/>
</dbReference>
<dbReference type="InterPro" id="IPR001347">
    <property type="entry name" value="SIS_dom"/>
</dbReference>
<dbReference type="FunFam" id="3.60.20.10:FF:000006">
    <property type="entry name" value="Glutamine--fructose-6-phosphate aminotransferase [isomerizing]"/>
    <property type="match status" value="1"/>
</dbReference>
<evidence type="ECO:0000313" key="14">
    <source>
        <dbReference type="Proteomes" id="UP000482209"/>
    </source>
</evidence>
<dbReference type="InterPro" id="IPR005855">
    <property type="entry name" value="GFAT"/>
</dbReference>
<dbReference type="Pfam" id="PF01380">
    <property type="entry name" value="SIS"/>
    <property type="match status" value="2"/>
</dbReference>
<dbReference type="NCBIfam" id="TIGR01135">
    <property type="entry name" value="glmS"/>
    <property type="match status" value="1"/>
</dbReference>
<dbReference type="InterPro" id="IPR047084">
    <property type="entry name" value="GFAT_N"/>
</dbReference>
<evidence type="ECO:0000256" key="2">
    <source>
        <dbReference type="ARBA" id="ARBA00004496"/>
    </source>
</evidence>
<dbReference type="PANTHER" id="PTHR10937">
    <property type="entry name" value="GLUCOSAMINE--FRUCTOSE-6-PHOSPHATE AMINOTRANSFERASE, ISOMERIZING"/>
    <property type="match status" value="1"/>
</dbReference>
<dbReference type="AlphaFoldDB" id="A0A6L5Y0G2"/>
<keyword evidence="8" id="KW-0677">Repeat</keyword>
<dbReference type="RefSeq" id="WP_154519862.1">
    <property type="nucleotide sequence ID" value="NZ_VUMT01000019.1"/>
</dbReference>
<evidence type="ECO:0000256" key="6">
    <source>
        <dbReference type="ARBA" id="ARBA00022576"/>
    </source>
</evidence>
<feature type="active site" description="Nucleophile; for GATase activity" evidence="10">
    <location>
        <position position="2"/>
    </location>
</feature>
<dbReference type="Pfam" id="PF13522">
    <property type="entry name" value="GATase_6"/>
    <property type="match status" value="1"/>
</dbReference>
<dbReference type="CDD" id="cd05008">
    <property type="entry name" value="SIS_GlmS_GlmD_1"/>
    <property type="match status" value="1"/>
</dbReference>
<evidence type="ECO:0000256" key="1">
    <source>
        <dbReference type="ARBA" id="ARBA00001031"/>
    </source>
</evidence>
<evidence type="ECO:0000259" key="12">
    <source>
        <dbReference type="PROSITE" id="PS51464"/>
    </source>
</evidence>
<keyword evidence="6 10" id="KW-0032">Aminotransferase</keyword>
<evidence type="ECO:0000256" key="9">
    <source>
        <dbReference type="ARBA" id="ARBA00022962"/>
    </source>
</evidence>
<dbReference type="NCBIfam" id="NF001484">
    <property type="entry name" value="PRK00331.1"/>
    <property type="match status" value="1"/>
</dbReference>
<sequence length="606" mass="66622">MCGIIGFTGELDAVSVLTKGLHELEYRGYDSAGIAFFEENCIHTVKTEGKVSNLSEKIENERNYTTSCGIGHTRWATHGGVSDINSHPHTSGKVTLIHNGIIENYKELQKEFEKNEILPVSETDSEIAAMVINDCYHGNPIEAIKSAVKRLHGAYAFCILFEDIPDTIYAIRKGSPLVAASSGQGSVIASDLVALLDYSKDYFVLPEDCIACLKKDCITLTDLNNKTVEKKMLHVDWDVSAARKNGYDTFMLKEIHDQPEALLNTIMPRVKNSLPDFETDGIPDSLFEQVNRIIITACGTAMHAGLVGKNRMERLAGIPVSVEIASEFRYSNPILDKNTLVITISQSGETADTLAALRLAKEKGAKTLSVVNIKGSSIARESDYVFYTHAGPEIAVASTKAYMVQLAAMYLIALKLCCVKKTQTDCFIRNEIQNLEKISDSIESMLDYAEQVEQIAKEIKDASSLFYIGRGLDYALSQEGSIKLKEISYIHSEAYAAGELKHGTISLITDGVPVIALATQKDVYAKMISNVQEVRSRGGKVVLITSQMPHLDSSICDYHIALPQIEDDFAPFCAAVILQYLAYFTASLRGLDVDQPRNLAKSVTVE</sequence>
<feature type="domain" description="SIS" evidence="12">
    <location>
        <begin position="282"/>
        <end position="422"/>
    </location>
</feature>
<evidence type="ECO:0000259" key="11">
    <source>
        <dbReference type="PROSITE" id="PS51278"/>
    </source>
</evidence>
<dbReference type="SUPFAM" id="SSF53697">
    <property type="entry name" value="SIS domain"/>
    <property type="match status" value="1"/>
</dbReference>
<evidence type="ECO:0000256" key="10">
    <source>
        <dbReference type="HAMAP-Rule" id="MF_00164"/>
    </source>
</evidence>
<dbReference type="GO" id="GO:0006047">
    <property type="term" value="P:UDP-N-acetylglucosamine metabolic process"/>
    <property type="evidence" value="ECO:0007669"/>
    <property type="project" value="TreeGrafter"/>
</dbReference>
<protein>
    <recommendedName>
        <fullName evidence="4 10">Glutamine--fructose-6-phosphate aminotransferase [isomerizing]</fullName>
        <ecNumber evidence="3 10">2.6.1.16</ecNumber>
    </recommendedName>
    <alternativeName>
        <fullName evidence="10">D-fructose-6-phosphate amidotransferase</fullName>
    </alternativeName>
    <alternativeName>
        <fullName evidence="10">GFAT</fullName>
    </alternativeName>
    <alternativeName>
        <fullName evidence="10">Glucosamine-6-phosphate synthase</fullName>
    </alternativeName>
    <alternativeName>
        <fullName evidence="10">Hexosephosphate aminotransferase</fullName>
    </alternativeName>
    <alternativeName>
        <fullName evidence="10">L-glutamine--D-fructose-6-phosphate amidotransferase</fullName>
    </alternativeName>
</protein>
<comment type="caution">
    <text evidence="13">The sequence shown here is derived from an EMBL/GenBank/DDBJ whole genome shotgun (WGS) entry which is preliminary data.</text>
</comment>